<accession>A0A1V6Q033</accession>
<feature type="region of interest" description="Disordered" evidence="1">
    <location>
        <begin position="64"/>
        <end position="91"/>
    </location>
</feature>
<dbReference type="AlphaFoldDB" id="A0A1V6Q033"/>
<reference evidence="3" key="1">
    <citation type="journal article" date="2017" name="Nat. Microbiol.">
        <title>Global analysis of biosynthetic gene clusters reveals vast potential of secondary metabolite production in Penicillium species.</title>
        <authorList>
            <person name="Nielsen J.C."/>
            <person name="Grijseels S."/>
            <person name="Prigent S."/>
            <person name="Ji B."/>
            <person name="Dainat J."/>
            <person name="Nielsen K.F."/>
            <person name="Frisvad J.C."/>
            <person name="Workman M."/>
            <person name="Nielsen J."/>
        </authorList>
    </citation>
    <scope>NUCLEOTIDE SEQUENCE [LARGE SCALE GENOMIC DNA]</scope>
    <source>
        <strain evidence="3">IBT 29525</strain>
    </source>
</reference>
<protein>
    <submittedName>
        <fullName evidence="2">Uncharacterized protein</fullName>
    </submittedName>
</protein>
<comment type="caution">
    <text evidence="2">The sequence shown here is derived from an EMBL/GenBank/DDBJ whole genome shotgun (WGS) entry which is preliminary data.</text>
</comment>
<dbReference type="EMBL" id="MDYO01000180">
    <property type="protein sequence ID" value="OQD82583.1"/>
    <property type="molecule type" value="Genomic_DNA"/>
</dbReference>
<evidence type="ECO:0000313" key="3">
    <source>
        <dbReference type="Proteomes" id="UP000191612"/>
    </source>
</evidence>
<feature type="non-terminal residue" evidence="2">
    <location>
        <position position="203"/>
    </location>
</feature>
<evidence type="ECO:0000313" key="2">
    <source>
        <dbReference type="EMBL" id="OQD82583.1"/>
    </source>
</evidence>
<dbReference type="Proteomes" id="UP000191612">
    <property type="component" value="Unassembled WGS sequence"/>
</dbReference>
<proteinExistence type="predicted"/>
<dbReference type="STRING" id="60172.A0A1V6Q033"/>
<gene>
    <name evidence="2" type="ORF">PENSOL_c181G10937</name>
</gene>
<evidence type="ECO:0000256" key="1">
    <source>
        <dbReference type="SAM" id="MobiDB-lite"/>
    </source>
</evidence>
<name>A0A1V6Q033_9EURO</name>
<sequence length="203" mass="22857">MQSAAFLEKEVGDLRAANEKQKQKRTRSTRTIVHEGDLSVQEVRELRAEPFETQVMRINTYREQVSQGLQQSRHNRRRTRRSSNRNIPSTVLAQHPTSPVEIKSTIRTPQNSFCALVSADNSPDACISRGSPAATLAPSWHYGYTAWQTRERPSRLESNGLEEAQCRLFGGEPGDDVSLCYRMLEYFGGLDYINSTSGHALGD</sequence>
<keyword evidence="3" id="KW-1185">Reference proteome</keyword>
<feature type="region of interest" description="Disordered" evidence="1">
    <location>
        <begin position="1"/>
        <end position="30"/>
    </location>
</feature>
<feature type="compositionally biased region" description="Basic and acidic residues" evidence="1">
    <location>
        <begin position="7"/>
        <end position="21"/>
    </location>
</feature>
<feature type="compositionally biased region" description="Basic residues" evidence="1">
    <location>
        <begin position="73"/>
        <end position="83"/>
    </location>
</feature>
<organism evidence="2 3">
    <name type="scientific">Penicillium solitum</name>
    <dbReference type="NCBI Taxonomy" id="60172"/>
    <lineage>
        <taxon>Eukaryota</taxon>
        <taxon>Fungi</taxon>
        <taxon>Dikarya</taxon>
        <taxon>Ascomycota</taxon>
        <taxon>Pezizomycotina</taxon>
        <taxon>Eurotiomycetes</taxon>
        <taxon>Eurotiomycetidae</taxon>
        <taxon>Eurotiales</taxon>
        <taxon>Aspergillaceae</taxon>
        <taxon>Penicillium</taxon>
    </lineage>
</organism>